<dbReference type="EMBL" id="SDAM02000003">
    <property type="protein sequence ID" value="KAH6838013.1"/>
    <property type="molecule type" value="Genomic_DNA"/>
</dbReference>
<feature type="domain" description="C2" evidence="1">
    <location>
        <begin position="1"/>
        <end position="112"/>
    </location>
</feature>
<dbReference type="PROSITE" id="PS50004">
    <property type="entry name" value="C2"/>
    <property type="match status" value="1"/>
</dbReference>
<evidence type="ECO:0000313" key="3">
    <source>
        <dbReference type="Proteomes" id="UP001190926"/>
    </source>
</evidence>
<reference evidence="2 3" key="1">
    <citation type="journal article" date="2021" name="Nat. Commun.">
        <title>Incipient diploidization of the medicinal plant Perilla within 10,000 years.</title>
        <authorList>
            <person name="Zhang Y."/>
            <person name="Shen Q."/>
            <person name="Leng L."/>
            <person name="Zhang D."/>
            <person name="Chen S."/>
            <person name="Shi Y."/>
            <person name="Ning Z."/>
            <person name="Chen S."/>
        </authorList>
    </citation>
    <scope>NUCLEOTIDE SEQUENCE [LARGE SCALE GENOMIC DNA]</scope>
    <source>
        <strain evidence="3">cv. PC099</strain>
    </source>
</reference>
<accession>A0AAD4PFG0</accession>
<evidence type="ECO:0000259" key="1">
    <source>
        <dbReference type="PROSITE" id="PS50004"/>
    </source>
</evidence>
<keyword evidence="3" id="KW-1185">Reference proteome</keyword>
<proteinExistence type="predicted"/>
<evidence type="ECO:0000313" key="2">
    <source>
        <dbReference type="EMBL" id="KAH6838013.1"/>
    </source>
</evidence>
<dbReference type="PANTHER" id="PTHR32246:SF17">
    <property type="entry name" value="BON1-ASSOCIATED PROTEIN 2"/>
    <property type="match status" value="1"/>
</dbReference>
<dbReference type="SUPFAM" id="SSF49562">
    <property type="entry name" value="C2 domain (Calcium/lipid-binding domain, CaLB)"/>
    <property type="match status" value="1"/>
</dbReference>
<dbReference type="Gene3D" id="2.60.40.150">
    <property type="entry name" value="C2 domain"/>
    <property type="match status" value="1"/>
</dbReference>
<dbReference type="InterPro" id="IPR000008">
    <property type="entry name" value="C2_dom"/>
</dbReference>
<dbReference type="Proteomes" id="UP001190926">
    <property type="component" value="Unassembled WGS sequence"/>
</dbReference>
<protein>
    <recommendedName>
        <fullName evidence="1">C2 domain-containing protein</fullName>
    </recommendedName>
</protein>
<dbReference type="InterPro" id="IPR044750">
    <property type="entry name" value="C2_SRC2/BAP"/>
</dbReference>
<comment type="caution">
    <text evidence="2">The sequence shown here is derived from an EMBL/GenBank/DDBJ whole genome shotgun (WGS) entry which is preliminary data.</text>
</comment>
<dbReference type="Pfam" id="PF00168">
    <property type="entry name" value="C2"/>
    <property type="match status" value="1"/>
</dbReference>
<dbReference type="GO" id="GO:0006952">
    <property type="term" value="P:defense response"/>
    <property type="evidence" value="ECO:0007669"/>
    <property type="project" value="InterPro"/>
</dbReference>
<dbReference type="AlphaFoldDB" id="A0AAD4PFG0"/>
<sequence>MAKASSKTIEVTVISAEELLVNRKRPVKNSVSVTVKTGHFQSGSTGVDPEGRSCPAWNEKLVMELPDDASSIAVEVHSGRTVIGAATIPVTDFAGGKLPQDYLSFVSYRLWGKRGERNGIVNLSVKVKGNRNGNNSGCAATCSRPRAGIPPPDASLSGGVVTGIPVSYTSY</sequence>
<dbReference type="SMART" id="SM00239">
    <property type="entry name" value="C2"/>
    <property type="match status" value="1"/>
</dbReference>
<dbReference type="CDD" id="cd04051">
    <property type="entry name" value="C2_SRC2_like"/>
    <property type="match status" value="1"/>
</dbReference>
<gene>
    <name evidence="2" type="ORF">C2S53_009573</name>
</gene>
<dbReference type="InterPro" id="IPR035892">
    <property type="entry name" value="C2_domain_sf"/>
</dbReference>
<organism evidence="2 3">
    <name type="scientific">Perilla frutescens var. hirtella</name>
    <name type="common">Perilla citriodora</name>
    <name type="synonym">Perilla setoyensis</name>
    <dbReference type="NCBI Taxonomy" id="608512"/>
    <lineage>
        <taxon>Eukaryota</taxon>
        <taxon>Viridiplantae</taxon>
        <taxon>Streptophyta</taxon>
        <taxon>Embryophyta</taxon>
        <taxon>Tracheophyta</taxon>
        <taxon>Spermatophyta</taxon>
        <taxon>Magnoliopsida</taxon>
        <taxon>eudicotyledons</taxon>
        <taxon>Gunneridae</taxon>
        <taxon>Pentapetalae</taxon>
        <taxon>asterids</taxon>
        <taxon>lamiids</taxon>
        <taxon>Lamiales</taxon>
        <taxon>Lamiaceae</taxon>
        <taxon>Nepetoideae</taxon>
        <taxon>Elsholtzieae</taxon>
        <taxon>Perilla</taxon>
    </lineage>
</organism>
<dbReference type="PANTHER" id="PTHR32246">
    <property type="entry name" value="INGRESSION PROTEIN FIC1"/>
    <property type="match status" value="1"/>
</dbReference>
<name>A0AAD4PFG0_PERFH</name>